<reference evidence="1 2" key="1">
    <citation type="submission" date="2017-08" db="EMBL/GenBank/DDBJ databases">
        <title>Mesorhizobium wenxinae sp. nov., a novel rhizobial species isolated from root nodules of chickpea (Cicer arietinum L.).</title>
        <authorList>
            <person name="Zhang J."/>
        </authorList>
    </citation>
    <scope>NUCLEOTIDE SEQUENCE [LARGE SCALE GENOMIC DNA]</scope>
    <source>
        <strain evidence="1 2">SDW018</strain>
    </source>
</reference>
<dbReference type="AlphaFoldDB" id="A0A271LJZ2"/>
<dbReference type="EMBL" id="NPKJ01000048">
    <property type="protein sequence ID" value="PAQ08433.1"/>
    <property type="molecule type" value="Genomic_DNA"/>
</dbReference>
<gene>
    <name evidence="1" type="ORF">CIT26_15900</name>
</gene>
<name>A0A271LJZ2_9HYPH</name>
<dbReference type="Proteomes" id="UP000216442">
    <property type="component" value="Unassembled WGS sequence"/>
</dbReference>
<accession>A0A271LJZ2</accession>
<evidence type="ECO:0000313" key="2">
    <source>
        <dbReference type="Proteomes" id="UP000216442"/>
    </source>
</evidence>
<proteinExistence type="predicted"/>
<sequence>MVDLSIQVFGIVVLTLYPTEILKAGNGCDVNVAGHIFRHCAEPKNLFCHISQELGQIDGILNGHDRRHEGQVKFGGDVLVDARMAVRSNAIFHQYLLPVQKHILCKQINGIWRRERT</sequence>
<comment type="caution">
    <text evidence="1">The sequence shown here is derived from an EMBL/GenBank/DDBJ whole genome shotgun (WGS) entry which is preliminary data.</text>
</comment>
<organism evidence="1 2">
    <name type="scientific">Mesorhizobium temperatum</name>
    <dbReference type="NCBI Taxonomy" id="241416"/>
    <lineage>
        <taxon>Bacteria</taxon>
        <taxon>Pseudomonadati</taxon>
        <taxon>Pseudomonadota</taxon>
        <taxon>Alphaproteobacteria</taxon>
        <taxon>Hyphomicrobiales</taxon>
        <taxon>Phyllobacteriaceae</taxon>
        <taxon>Mesorhizobium</taxon>
    </lineage>
</organism>
<evidence type="ECO:0000313" key="1">
    <source>
        <dbReference type="EMBL" id="PAQ08433.1"/>
    </source>
</evidence>
<keyword evidence="2" id="KW-1185">Reference proteome</keyword>
<protein>
    <submittedName>
        <fullName evidence="1">Uncharacterized protein</fullName>
    </submittedName>
</protein>